<dbReference type="PANTHER" id="PTHR11360">
    <property type="entry name" value="MONOCARBOXYLATE TRANSPORTER"/>
    <property type="match status" value="1"/>
</dbReference>
<evidence type="ECO:0000259" key="5">
    <source>
        <dbReference type="PROSITE" id="PS50850"/>
    </source>
</evidence>
<feature type="transmembrane region" description="Helical" evidence="4">
    <location>
        <begin position="221"/>
        <end position="243"/>
    </location>
</feature>
<dbReference type="Proteomes" id="UP000649829">
    <property type="component" value="Unassembled WGS sequence"/>
</dbReference>
<reference evidence="6" key="2">
    <citation type="submission" date="2020-09" db="EMBL/GenBank/DDBJ databases">
        <authorList>
            <person name="Sun Q."/>
            <person name="Zhou Y."/>
        </authorList>
    </citation>
    <scope>NUCLEOTIDE SEQUENCE</scope>
    <source>
        <strain evidence="6">CGMCC 1.6293</strain>
    </source>
</reference>
<dbReference type="SUPFAM" id="SSF103473">
    <property type="entry name" value="MFS general substrate transporter"/>
    <property type="match status" value="1"/>
</dbReference>
<comment type="caution">
    <text evidence="6">The sequence shown here is derived from an EMBL/GenBank/DDBJ whole genome shotgun (WGS) entry which is preliminary data.</text>
</comment>
<dbReference type="Pfam" id="PF07690">
    <property type="entry name" value="MFS_1"/>
    <property type="match status" value="1"/>
</dbReference>
<name>A0A917WJG5_9RHOB</name>
<dbReference type="AlphaFoldDB" id="A0A917WJG5"/>
<feature type="transmembrane region" description="Helical" evidence="4">
    <location>
        <begin position="52"/>
        <end position="73"/>
    </location>
</feature>
<sequence length="408" mass="43340">MRAYLSFLRSNAPWLGAGFLLIFMSGIAQTSFVAIFAGVIRAEFGLSHGQWGGLYSLATALSAVLMLIFGGVADRFGARWLGTAVLLGLAAGCLFLSLSQGLIALAGSLFVIRFLGLGMASHVALVATGRWFSRTRGKAVAVVLSGFAVSEAVLPVLFVAALEMTDWRRLWQIVALLILAGAILLPLVLRGERIPAGDEVSGEQTGMGGLHWTRGAALRHWLFWLIAPSVLVMPMAISTFFFQQVHYAGLAGVEHIALVALFPPFTVALSLWSFFWGWAVDRWGTATIFPFSLLPAALGFGVFASLSGLPAIAFGMLCVAVSFAAQDTLRTAFWPEYYGTRHLGSIKSVAMAVIVMGTALGPGISGVLIDLGISLRVQFAVLVVLFLAASVGIRIGLTRARPLLAVPA</sequence>
<proteinExistence type="predicted"/>
<evidence type="ECO:0000256" key="4">
    <source>
        <dbReference type="SAM" id="Phobius"/>
    </source>
</evidence>
<gene>
    <name evidence="6" type="ORF">GCM10011534_32510</name>
</gene>
<protein>
    <submittedName>
        <fullName evidence="6">MFS transporter</fullName>
    </submittedName>
</protein>
<dbReference type="InterPro" id="IPR011701">
    <property type="entry name" value="MFS"/>
</dbReference>
<keyword evidence="7" id="KW-1185">Reference proteome</keyword>
<feature type="transmembrane region" description="Helical" evidence="4">
    <location>
        <begin position="104"/>
        <end position="127"/>
    </location>
</feature>
<feature type="transmembrane region" description="Helical" evidence="4">
    <location>
        <begin position="255"/>
        <end position="276"/>
    </location>
</feature>
<evidence type="ECO:0000256" key="3">
    <source>
        <dbReference type="ARBA" id="ARBA00023136"/>
    </source>
</evidence>
<dbReference type="InterPro" id="IPR020846">
    <property type="entry name" value="MFS_dom"/>
</dbReference>
<organism evidence="6 7">
    <name type="scientific">Pseudooceanicola nanhaiensis</name>
    <dbReference type="NCBI Taxonomy" id="375761"/>
    <lineage>
        <taxon>Bacteria</taxon>
        <taxon>Pseudomonadati</taxon>
        <taxon>Pseudomonadota</taxon>
        <taxon>Alphaproteobacteria</taxon>
        <taxon>Rhodobacterales</taxon>
        <taxon>Paracoccaceae</taxon>
        <taxon>Pseudooceanicola</taxon>
    </lineage>
</organism>
<feature type="transmembrane region" description="Helical" evidence="4">
    <location>
        <begin position="139"/>
        <end position="158"/>
    </location>
</feature>
<dbReference type="EMBL" id="BMLF01000002">
    <property type="protein sequence ID" value="GGM08010.1"/>
    <property type="molecule type" value="Genomic_DNA"/>
</dbReference>
<feature type="domain" description="Major facilitator superfamily (MFS) profile" evidence="5">
    <location>
        <begin position="14"/>
        <end position="401"/>
    </location>
</feature>
<reference evidence="6" key="1">
    <citation type="journal article" date="2014" name="Int. J. Syst. Evol. Microbiol.">
        <title>Complete genome sequence of Corynebacterium casei LMG S-19264T (=DSM 44701T), isolated from a smear-ripened cheese.</title>
        <authorList>
            <consortium name="US DOE Joint Genome Institute (JGI-PGF)"/>
            <person name="Walter F."/>
            <person name="Albersmeier A."/>
            <person name="Kalinowski J."/>
            <person name="Ruckert C."/>
        </authorList>
    </citation>
    <scope>NUCLEOTIDE SEQUENCE</scope>
    <source>
        <strain evidence="6">CGMCC 1.6293</strain>
    </source>
</reference>
<dbReference type="RefSeq" id="WP_028286972.1">
    <property type="nucleotide sequence ID" value="NZ_BMLF01000002.1"/>
</dbReference>
<evidence type="ECO:0000313" key="7">
    <source>
        <dbReference type="Proteomes" id="UP000649829"/>
    </source>
</evidence>
<evidence type="ECO:0000256" key="2">
    <source>
        <dbReference type="ARBA" id="ARBA00022989"/>
    </source>
</evidence>
<dbReference type="PROSITE" id="PS50850">
    <property type="entry name" value="MFS"/>
    <property type="match status" value="1"/>
</dbReference>
<dbReference type="GO" id="GO:0022857">
    <property type="term" value="F:transmembrane transporter activity"/>
    <property type="evidence" value="ECO:0007669"/>
    <property type="project" value="InterPro"/>
</dbReference>
<feature type="transmembrane region" description="Helical" evidence="4">
    <location>
        <begin position="12"/>
        <end position="40"/>
    </location>
</feature>
<accession>A0A917WJG5</accession>
<feature type="transmembrane region" description="Helical" evidence="4">
    <location>
        <begin position="80"/>
        <end position="98"/>
    </location>
</feature>
<dbReference type="InterPro" id="IPR036259">
    <property type="entry name" value="MFS_trans_sf"/>
</dbReference>
<dbReference type="PANTHER" id="PTHR11360:SF308">
    <property type="entry name" value="BLL3089 PROTEIN"/>
    <property type="match status" value="1"/>
</dbReference>
<keyword evidence="1 4" id="KW-0812">Transmembrane</keyword>
<feature type="transmembrane region" description="Helical" evidence="4">
    <location>
        <begin position="375"/>
        <end position="397"/>
    </location>
</feature>
<dbReference type="InterPro" id="IPR050327">
    <property type="entry name" value="Proton-linked_MCT"/>
</dbReference>
<feature type="transmembrane region" description="Helical" evidence="4">
    <location>
        <begin position="170"/>
        <end position="189"/>
    </location>
</feature>
<evidence type="ECO:0000256" key="1">
    <source>
        <dbReference type="ARBA" id="ARBA00022692"/>
    </source>
</evidence>
<dbReference type="Gene3D" id="1.20.1250.20">
    <property type="entry name" value="MFS general substrate transporter like domains"/>
    <property type="match status" value="1"/>
</dbReference>
<feature type="transmembrane region" description="Helical" evidence="4">
    <location>
        <begin position="349"/>
        <end position="369"/>
    </location>
</feature>
<keyword evidence="3 4" id="KW-0472">Membrane</keyword>
<keyword evidence="2 4" id="KW-1133">Transmembrane helix</keyword>
<evidence type="ECO:0000313" key="6">
    <source>
        <dbReference type="EMBL" id="GGM08010.1"/>
    </source>
</evidence>